<proteinExistence type="predicted"/>
<name>A0A1H5X690_9GAMM</name>
<gene>
    <name evidence="3" type="ORF">SAMN05444390_1011278</name>
</gene>
<keyword evidence="1" id="KW-0139">CF(1)</keyword>
<dbReference type="Proteomes" id="UP000236745">
    <property type="component" value="Unassembled WGS sequence"/>
</dbReference>
<reference evidence="3 4" key="1">
    <citation type="submission" date="2016-10" db="EMBL/GenBank/DDBJ databases">
        <authorList>
            <person name="de Groot N.N."/>
        </authorList>
    </citation>
    <scope>NUCLEOTIDE SEQUENCE [LARGE SCALE GENOMIC DNA]</scope>
    <source>
        <strain evidence="3 4">DSM 22012</strain>
    </source>
</reference>
<dbReference type="InterPro" id="IPR036771">
    <property type="entry name" value="ATPsynth_dsu/esu_N"/>
</dbReference>
<dbReference type="GO" id="GO:0015986">
    <property type="term" value="P:proton motive force-driven ATP synthesis"/>
    <property type="evidence" value="ECO:0007669"/>
    <property type="project" value="InterPro"/>
</dbReference>
<dbReference type="OrthoDB" id="272739at2"/>
<sequence>MNGPVNSYRLELLSATEKREIPGLISFVGEDASGSFGIQAGHTRLMTPLVFGLARFRCTDDDWQYLAMPGAMLYFADNRLRICTRHFLLDRDYQRISTLLREQLLAEEEQLITVKRSLHRMEQQLLRRLWELGQDAPGSRQ</sequence>
<keyword evidence="4" id="KW-1185">Reference proteome</keyword>
<dbReference type="AlphaFoldDB" id="A0A1H5X690"/>
<dbReference type="SUPFAM" id="SSF51344">
    <property type="entry name" value="Epsilon subunit of F1F0-ATP synthase N-terminal domain"/>
    <property type="match status" value="1"/>
</dbReference>
<evidence type="ECO:0000256" key="1">
    <source>
        <dbReference type="ARBA" id="ARBA00023196"/>
    </source>
</evidence>
<dbReference type="GO" id="GO:0045259">
    <property type="term" value="C:proton-transporting ATP synthase complex"/>
    <property type="evidence" value="ECO:0007669"/>
    <property type="project" value="UniProtKB-KW"/>
</dbReference>
<dbReference type="RefSeq" id="WP_104002192.1">
    <property type="nucleotide sequence ID" value="NZ_FNVQ01000001.1"/>
</dbReference>
<accession>A0A1H5X690</accession>
<dbReference type="Pfam" id="PF02823">
    <property type="entry name" value="ATP-synt_DE_N"/>
    <property type="match status" value="1"/>
</dbReference>
<protein>
    <submittedName>
        <fullName evidence="3">F-type H+-transporting ATPase subunit epsilon</fullName>
    </submittedName>
</protein>
<dbReference type="InterPro" id="IPR020546">
    <property type="entry name" value="ATP_synth_F1_dsu/esu_N"/>
</dbReference>
<organism evidence="3 4">
    <name type="scientific">Marinobacterium lutimaris</name>
    <dbReference type="NCBI Taxonomy" id="568106"/>
    <lineage>
        <taxon>Bacteria</taxon>
        <taxon>Pseudomonadati</taxon>
        <taxon>Pseudomonadota</taxon>
        <taxon>Gammaproteobacteria</taxon>
        <taxon>Oceanospirillales</taxon>
        <taxon>Oceanospirillaceae</taxon>
        <taxon>Marinobacterium</taxon>
    </lineage>
</organism>
<evidence type="ECO:0000259" key="2">
    <source>
        <dbReference type="Pfam" id="PF02823"/>
    </source>
</evidence>
<dbReference type="EMBL" id="FNVQ01000001">
    <property type="protein sequence ID" value="SEG07252.1"/>
    <property type="molecule type" value="Genomic_DNA"/>
</dbReference>
<keyword evidence="1" id="KW-0066">ATP synthesis</keyword>
<evidence type="ECO:0000313" key="3">
    <source>
        <dbReference type="EMBL" id="SEG07252.1"/>
    </source>
</evidence>
<dbReference type="Gene3D" id="2.60.15.10">
    <property type="entry name" value="F0F1 ATP synthase delta/epsilon subunit, N-terminal"/>
    <property type="match status" value="1"/>
</dbReference>
<evidence type="ECO:0000313" key="4">
    <source>
        <dbReference type="Proteomes" id="UP000236745"/>
    </source>
</evidence>
<feature type="domain" description="ATP synthase F1 complex delta/epsilon subunit N-terminal" evidence="2">
    <location>
        <begin position="27"/>
        <end position="86"/>
    </location>
</feature>